<dbReference type="Pfam" id="PF15550">
    <property type="entry name" value="Draxin"/>
    <property type="match status" value="1"/>
</dbReference>
<dbReference type="PANTHER" id="PTHR28610:SF1">
    <property type="entry name" value="DRAXIN"/>
    <property type="match status" value="1"/>
</dbReference>
<feature type="region of interest" description="Disordered" evidence="5">
    <location>
        <begin position="22"/>
        <end position="236"/>
    </location>
</feature>
<feature type="compositionally biased region" description="Low complexity" evidence="5">
    <location>
        <begin position="171"/>
        <end position="187"/>
    </location>
</feature>
<keyword evidence="8" id="KW-1185">Reference proteome</keyword>
<evidence type="ECO:0008006" key="9">
    <source>
        <dbReference type="Google" id="ProtNLM"/>
    </source>
</evidence>
<reference evidence="7" key="1">
    <citation type="submission" date="2025-05" db="UniProtKB">
        <authorList>
            <consortium name="Ensembl"/>
        </authorList>
    </citation>
    <scope>IDENTIFICATION</scope>
</reference>
<dbReference type="OMA" id="VMASSWC"/>
<evidence type="ECO:0000256" key="1">
    <source>
        <dbReference type="ARBA" id="ARBA00022473"/>
    </source>
</evidence>
<dbReference type="GO" id="GO:0005576">
    <property type="term" value="C:extracellular region"/>
    <property type="evidence" value="ECO:0007669"/>
    <property type="project" value="InterPro"/>
</dbReference>
<dbReference type="PANTHER" id="PTHR28610">
    <property type="entry name" value="DRAXIN"/>
    <property type="match status" value="1"/>
</dbReference>
<dbReference type="GO" id="GO:0007411">
    <property type="term" value="P:axon guidance"/>
    <property type="evidence" value="ECO:0007669"/>
    <property type="project" value="InterPro"/>
</dbReference>
<dbReference type="PaxDb" id="30732-ENSOMEP00000030498"/>
<feature type="signal peptide" evidence="6">
    <location>
        <begin position="1"/>
        <end position="19"/>
    </location>
</feature>
<keyword evidence="1" id="KW-0217">Developmental protein</keyword>
<feature type="compositionally biased region" description="Low complexity" evidence="5">
    <location>
        <begin position="195"/>
        <end position="206"/>
    </location>
</feature>
<evidence type="ECO:0000256" key="2">
    <source>
        <dbReference type="ARBA" id="ARBA00022525"/>
    </source>
</evidence>
<dbReference type="GeneTree" id="ENSGT01000000219022"/>
<feature type="chain" id="PRO_5044589017" description="Dorsal inhibitory axon guidance protein" evidence="6">
    <location>
        <begin position="20"/>
        <end position="265"/>
    </location>
</feature>
<evidence type="ECO:0000256" key="3">
    <source>
        <dbReference type="ARBA" id="ARBA00022729"/>
    </source>
</evidence>
<keyword evidence="3 6" id="KW-0732">Signal</keyword>
<sequence length="265" mass="28048">MALSGGLLLVVLFAVVSHGAEPGAPYGRRRKVQSSPGASNALQPPAQSLSYSEDRGGPPRARPAEAGGLSHRSRHPLARPEDDGTGLEGLSPVRVEAGPSRERARSHAPFGIRENQLLGTRKGAGPGFGNGRELTSELWKPGGRRDKRRHRKGFLPESELSSEVGARDRNPPSSSSFTSSPSLGLTPPDEPPSPIISVSGSSTVTTATNEHPPTLLPASSKPQKSGRGKGQGEVMPTLDMALFDWTDYEDMKPADSWPSSKKKGL</sequence>
<dbReference type="Ensembl" id="ENSOMET00000020918.1">
    <property type="protein sequence ID" value="ENSOMEP00000030498.1"/>
    <property type="gene ID" value="ENSOMEG00000014743.1"/>
</dbReference>
<keyword evidence="4" id="KW-0325">Glycoprotein</keyword>
<dbReference type="Ensembl" id="ENSOMET00000020883.1">
    <property type="protein sequence ID" value="ENSOMEP00000030469.1"/>
    <property type="gene ID" value="ENSOMEG00000014743.1"/>
</dbReference>
<evidence type="ECO:0000256" key="4">
    <source>
        <dbReference type="ARBA" id="ARBA00023180"/>
    </source>
</evidence>
<evidence type="ECO:0000256" key="5">
    <source>
        <dbReference type="SAM" id="MobiDB-lite"/>
    </source>
</evidence>
<evidence type="ECO:0000256" key="6">
    <source>
        <dbReference type="SAM" id="SignalP"/>
    </source>
</evidence>
<evidence type="ECO:0000313" key="7">
    <source>
        <dbReference type="Ensembl" id="ENSOMEP00000030498.1"/>
    </source>
</evidence>
<feature type="compositionally biased region" description="Polar residues" evidence="5">
    <location>
        <begin position="33"/>
        <end position="51"/>
    </location>
</feature>
<dbReference type="STRING" id="30732.ENSOMEP00000030498"/>
<dbReference type="InterPro" id="IPR029094">
    <property type="entry name" value="Draxin"/>
</dbReference>
<dbReference type="AlphaFoldDB" id="A0A3B3DK52"/>
<protein>
    <recommendedName>
        <fullName evidence="9">Dorsal inhibitory axon guidance protein</fullName>
    </recommendedName>
</protein>
<keyword evidence="2" id="KW-0964">Secreted</keyword>
<evidence type="ECO:0000313" key="8">
    <source>
        <dbReference type="Proteomes" id="UP000261560"/>
    </source>
</evidence>
<organism evidence="7 8">
    <name type="scientific">Oryzias melastigma</name>
    <name type="common">Marine medaka</name>
    <dbReference type="NCBI Taxonomy" id="30732"/>
    <lineage>
        <taxon>Eukaryota</taxon>
        <taxon>Metazoa</taxon>
        <taxon>Chordata</taxon>
        <taxon>Craniata</taxon>
        <taxon>Vertebrata</taxon>
        <taxon>Euteleostomi</taxon>
        <taxon>Actinopterygii</taxon>
        <taxon>Neopterygii</taxon>
        <taxon>Teleostei</taxon>
        <taxon>Neoteleostei</taxon>
        <taxon>Acanthomorphata</taxon>
        <taxon>Ovalentaria</taxon>
        <taxon>Atherinomorphae</taxon>
        <taxon>Beloniformes</taxon>
        <taxon>Adrianichthyidae</taxon>
        <taxon>Oryziinae</taxon>
        <taxon>Oryzias</taxon>
    </lineage>
</organism>
<name>A0A3B3DK52_ORYME</name>
<dbReference type="Proteomes" id="UP000261560">
    <property type="component" value="Unplaced"/>
</dbReference>
<accession>A0A3B3DK52</accession>
<proteinExistence type="predicted"/>
<dbReference type="GO" id="GO:0016055">
    <property type="term" value="P:Wnt signaling pathway"/>
    <property type="evidence" value="ECO:0007669"/>
    <property type="project" value="InterPro"/>
</dbReference>